<reference evidence="1" key="1">
    <citation type="journal article" date="2020" name="mSystems">
        <title>Genome- and Community-Level Interaction Insights into Carbon Utilization and Element Cycling Functions of Hydrothermarchaeota in Hydrothermal Sediment.</title>
        <authorList>
            <person name="Zhou Z."/>
            <person name="Liu Y."/>
            <person name="Xu W."/>
            <person name="Pan J."/>
            <person name="Luo Z.H."/>
            <person name="Li M."/>
        </authorList>
    </citation>
    <scope>NUCLEOTIDE SEQUENCE [LARGE SCALE GENOMIC DNA]</scope>
    <source>
        <strain evidence="1">SpSt-885</strain>
    </source>
</reference>
<evidence type="ECO:0000313" key="1">
    <source>
        <dbReference type="EMBL" id="HGZ60695.1"/>
    </source>
</evidence>
<comment type="caution">
    <text evidence="1">The sequence shown here is derived from an EMBL/GenBank/DDBJ whole genome shotgun (WGS) entry which is preliminary data.</text>
</comment>
<dbReference type="EMBL" id="DTLS01000168">
    <property type="protein sequence ID" value="HGZ60695.1"/>
    <property type="molecule type" value="Genomic_DNA"/>
</dbReference>
<organism evidence="1">
    <name type="scientific">Fervidicoccus fontis</name>
    <dbReference type="NCBI Taxonomy" id="683846"/>
    <lineage>
        <taxon>Archaea</taxon>
        <taxon>Thermoproteota</taxon>
        <taxon>Thermoprotei</taxon>
        <taxon>Fervidicoccales</taxon>
        <taxon>Fervidicoccaceae</taxon>
        <taxon>Fervidicoccus</taxon>
    </lineage>
</organism>
<gene>
    <name evidence="1" type="ORF">ENW83_05800</name>
</gene>
<accession>A0A7J3SN85</accession>
<sequence length="133" mass="15121">MIVIEEDLPMLLNRAATKGSVDMVAIKRKIILEISELCYQDGKAKLLEEFREFCNVAVKRAESLSNIIKSFSQKRGNSYFASSFFDTTQQSGKIVWMWKYVGGGVEIFTAPIEDVEHLMALKTARTLPLFKIH</sequence>
<dbReference type="AlphaFoldDB" id="A0A7J3SN85"/>
<name>A0A7J3SN85_9CREN</name>
<proteinExistence type="predicted"/>
<protein>
    <submittedName>
        <fullName evidence="1">Uncharacterized protein</fullName>
    </submittedName>
</protein>